<dbReference type="SUPFAM" id="SSF52833">
    <property type="entry name" value="Thioredoxin-like"/>
    <property type="match status" value="1"/>
</dbReference>
<protein>
    <recommendedName>
        <fullName evidence="3">Thioredoxin-like protein</fullName>
    </recommendedName>
</protein>
<reference evidence="1" key="1">
    <citation type="submission" date="2018-12" db="EMBL/GenBank/DDBJ databases">
        <authorList>
            <person name="Syme R.A."/>
            <person name="Farfan-Caceres L."/>
            <person name="Lichtenzveig J."/>
        </authorList>
    </citation>
    <scope>NUCLEOTIDE SEQUENCE</scope>
    <source>
        <strain evidence="1">Al4</strain>
    </source>
</reference>
<dbReference type="EMBL" id="RZGK01000003">
    <property type="protein sequence ID" value="KAF9700187.1"/>
    <property type="molecule type" value="Genomic_DNA"/>
</dbReference>
<organism evidence="1 2">
    <name type="scientific">Ascochyta lentis</name>
    <dbReference type="NCBI Taxonomy" id="205686"/>
    <lineage>
        <taxon>Eukaryota</taxon>
        <taxon>Fungi</taxon>
        <taxon>Dikarya</taxon>
        <taxon>Ascomycota</taxon>
        <taxon>Pezizomycotina</taxon>
        <taxon>Dothideomycetes</taxon>
        <taxon>Pleosporomycetidae</taxon>
        <taxon>Pleosporales</taxon>
        <taxon>Pleosporineae</taxon>
        <taxon>Didymellaceae</taxon>
        <taxon>Ascochyta</taxon>
    </lineage>
</organism>
<dbReference type="AlphaFoldDB" id="A0A8H7JBZ1"/>
<dbReference type="InterPro" id="IPR036249">
    <property type="entry name" value="Thioredoxin-like_sf"/>
</dbReference>
<accession>A0A8H7JBZ1</accession>
<evidence type="ECO:0008006" key="3">
    <source>
        <dbReference type="Google" id="ProtNLM"/>
    </source>
</evidence>
<name>A0A8H7JBZ1_9PLEO</name>
<dbReference type="Gene3D" id="3.40.30.10">
    <property type="entry name" value="Glutaredoxin"/>
    <property type="match status" value="1"/>
</dbReference>
<keyword evidence="2" id="KW-1185">Reference proteome</keyword>
<evidence type="ECO:0000313" key="1">
    <source>
        <dbReference type="EMBL" id="KAF9700187.1"/>
    </source>
</evidence>
<comment type="caution">
    <text evidence="1">The sequence shown here is derived from an EMBL/GenBank/DDBJ whole genome shotgun (WGS) entry which is preliminary data.</text>
</comment>
<proteinExistence type="predicted"/>
<dbReference type="Pfam" id="PF13911">
    <property type="entry name" value="AhpC-TSA_2"/>
    <property type="match status" value="1"/>
</dbReference>
<dbReference type="OrthoDB" id="40334at2759"/>
<dbReference type="Proteomes" id="UP000651452">
    <property type="component" value="Unassembled WGS sequence"/>
</dbReference>
<evidence type="ECO:0000313" key="2">
    <source>
        <dbReference type="Proteomes" id="UP000651452"/>
    </source>
</evidence>
<reference evidence="1" key="2">
    <citation type="submission" date="2020-09" db="EMBL/GenBank/DDBJ databases">
        <title>Reference genome assembly for Australian Ascochyta lentis isolate Al4.</title>
        <authorList>
            <person name="Lee R.C."/>
            <person name="Farfan-Caceres L.M."/>
            <person name="Debler J.W."/>
            <person name="Williams A.H."/>
            <person name="Henares B.M."/>
        </authorList>
    </citation>
    <scope>NUCLEOTIDE SEQUENCE</scope>
    <source>
        <strain evidence="1">Al4</strain>
    </source>
</reference>
<dbReference type="PANTHER" id="PTHR28630:SF3">
    <property type="entry name" value="PEROXIREDOXIN-LIKE 2C"/>
    <property type="match status" value="1"/>
</dbReference>
<dbReference type="InterPro" id="IPR032801">
    <property type="entry name" value="PXL2A/B/C"/>
</dbReference>
<dbReference type="PANTHER" id="PTHR28630">
    <property type="match status" value="1"/>
</dbReference>
<gene>
    <name evidence="1" type="ORF">EKO04_001711</name>
</gene>
<sequence length="218" mass="23648">MSEASLDSAGARAIPTPEELAEALTIELYDNVGAKTHLGDLIRGKRSVLIFTRHFWCLNCQAYVRAISESIPPSKLPLNTQILIVGNGSYQPIDTYATTTASAYPIYTDPTCQIHKILKFKSALKEQGAGEDKKDYMQNAGSAISRVFGGIKGALGNLQHTAYIGPKALNGGEVVISADGQCEYMYRMQNTVDHTNVAELAKIIGVEPISIDQKQVDD</sequence>